<gene>
    <name evidence="1" type="ORF">LCGC14_1590510</name>
</gene>
<comment type="caution">
    <text evidence="1">The sequence shown here is derived from an EMBL/GenBank/DDBJ whole genome shotgun (WGS) entry which is preliminary data.</text>
</comment>
<reference evidence="1" key="1">
    <citation type="journal article" date="2015" name="Nature">
        <title>Complex archaea that bridge the gap between prokaryotes and eukaryotes.</title>
        <authorList>
            <person name="Spang A."/>
            <person name="Saw J.H."/>
            <person name="Jorgensen S.L."/>
            <person name="Zaremba-Niedzwiedzka K."/>
            <person name="Martijn J."/>
            <person name="Lind A.E."/>
            <person name="van Eijk R."/>
            <person name="Schleper C."/>
            <person name="Guy L."/>
            <person name="Ettema T.J."/>
        </authorList>
    </citation>
    <scope>NUCLEOTIDE SEQUENCE</scope>
</reference>
<evidence type="ECO:0000313" key="1">
    <source>
        <dbReference type="EMBL" id="KKM25884.1"/>
    </source>
</evidence>
<proteinExistence type="predicted"/>
<organism evidence="1">
    <name type="scientific">marine sediment metagenome</name>
    <dbReference type="NCBI Taxonomy" id="412755"/>
    <lineage>
        <taxon>unclassified sequences</taxon>
        <taxon>metagenomes</taxon>
        <taxon>ecological metagenomes</taxon>
    </lineage>
</organism>
<dbReference type="AlphaFoldDB" id="A0A0F9J0D7"/>
<sequence>MEEELPQYKCHKIVGAAKITALKDAEEGKTLVFGEIDRHRYVGSNWLDQNRTMVVGGYFVVYVDGYTAYSPAQAFEEGYTKVDT</sequence>
<protein>
    <submittedName>
        <fullName evidence="1">Uncharacterized protein</fullName>
    </submittedName>
</protein>
<name>A0A0F9J0D7_9ZZZZ</name>
<accession>A0A0F9J0D7</accession>
<dbReference type="EMBL" id="LAZR01012622">
    <property type="protein sequence ID" value="KKM25884.1"/>
    <property type="molecule type" value="Genomic_DNA"/>
</dbReference>